<reference evidence="2 3" key="1">
    <citation type="submission" date="2019-02" db="EMBL/GenBank/DDBJ databases">
        <title>Deep-cultivation of Planctomycetes and their phenomic and genomic characterization uncovers novel biology.</title>
        <authorList>
            <person name="Wiegand S."/>
            <person name="Jogler M."/>
            <person name="Boedeker C."/>
            <person name="Pinto D."/>
            <person name="Vollmers J."/>
            <person name="Rivas-Marin E."/>
            <person name="Kohn T."/>
            <person name="Peeters S.H."/>
            <person name="Heuer A."/>
            <person name="Rast P."/>
            <person name="Oberbeckmann S."/>
            <person name="Bunk B."/>
            <person name="Jeske O."/>
            <person name="Meyerdierks A."/>
            <person name="Storesund J.E."/>
            <person name="Kallscheuer N."/>
            <person name="Luecker S."/>
            <person name="Lage O.M."/>
            <person name="Pohl T."/>
            <person name="Merkel B.J."/>
            <person name="Hornburger P."/>
            <person name="Mueller R.-W."/>
            <person name="Bruemmer F."/>
            <person name="Labrenz M."/>
            <person name="Spormann A.M."/>
            <person name="Op den Camp H."/>
            <person name="Overmann J."/>
            <person name="Amann R."/>
            <person name="Jetten M.S.M."/>
            <person name="Mascher T."/>
            <person name="Medema M.H."/>
            <person name="Devos D.P."/>
            <person name="Kaster A.-K."/>
            <person name="Ovreas L."/>
            <person name="Rohde M."/>
            <person name="Galperin M.Y."/>
            <person name="Jogler C."/>
        </authorList>
    </citation>
    <scope>NUCLEOTIDE SEQUENCE [LARGE SCALE GENOMIC DNA]</scope>
    <source>
        <strain evidence="2 3">Pan181</strain>
    </source>
</reference>
<evidence type="ECO:0000313" key="3">
    <source>
        <dbReference type="Proteomes" id="UP000315750"/>
    </source>
</evidence>
<dbReference type="OrthoDB" id="215418at2"/>
<gene>
    <name evidence="2" type="ORF">Pan181_45760</name>
</gene>
<sequence length="213" mass="23331">MSAEFVHHLLEGRPLFVGAPTPWDEQTKREASVVLVRFEEDYRICLPQDPPELDLDAALWAAESFHHAASLLVNRDYGDDVIVQTLDTPASDRTQPETHYAVDLTMRFLPELLKLAKTAAPEDTLVGRLMAWAAAWPLSSVGVAGVGPVDAAVLRTPPMLLRLYVDRVIAASDGSRLDDEVVAESVKSALGNYPELSPRLAQQLAPKPVTQVD</sequence>
<dbReference type="EMBL" id="CP036278">
    <property type="protein sequence ID" value="QDU58342.1"/>
    <property type="molecule type" value="Genomic_DNA"/>
</dbReference>
<dbReference type="AlphaFoldDB" id="A0A518AUF8"/>
<protein>
    <recommendedName>
        <fullName evidence="1">MoxR-vWA-beta-propeller ternary system domain-containing protein</fullName>
    </recommendedName>
</protein>
<name>A0A518AUF8_9BACT</name>
<dbReference type="RefSeq" id="WP_145250142.1">
    <property type="nucleotide sequence ID" value="NZ_CP036278.1"/>
</dbReference>
<keyword evidence="3" id="KW-1185">Reference proteome</keyword>
<dbReference type="KEGG" id="amuc:Pan181_45760"/>
<organism evidence="2 3">
    <name type="scientific">Aeoliella mucimassa</name>
    <dbReference type="NCBI Taxonomy" id="2527972"/>
    <lineage>
        <taxon>Bacteria</taxon>
        <taxon>Pseudomonadati</taxon>
        <taxon>Planctomycetota</taxon>
        <taxon>Planctomycetia</taxon>
        <taxon>Pirellulales</taxon>
        <taxon>Lacipirellulaceae</taxon>
        <taxon>Aeoliella</taxon>
    </lineage>
</organism>
<evidence type="ECO:0000313" key="2">
    <source>
        <dbReference type="EMBL" id="QDU58342.1"/>
    </source>
</evidence>
<evidence type="ECO:0000259" key="1">
    <source>
        <dbReference type="Pfam" id="PF19920"/>
    </source>
</evidence>
<accession>A0A518AUF8</accession>
<dbReference type="InterPro" id="IPR045549">
    <property type="entry name" value="bpX4"/>
</dbReference>
<dbReference type="Proteomes" id="UP000315750">
    <property type="component" value="Chromosome"/>
</dbReference>
<proteinExistence type="predicted"/>
<dbReference type="Pfam" id="PF19920">
    <property type="entry name" value="bpX4"/>
    <property type="match status" value="1"/>
</dbReference>
<feature type="domain" description="MoxR-vWA-beta-propeller ternary system" evidence="1">
    <location>
        <begin position="4"/>
        <end position="197"/>
    </location>
</feature>